<dbReference type="SUPFAM" id="SSF52425">
    <property type="entry name" value="Cryptochrome/photolyase, N-terminal domain"/>
    <property type="match status" value="1"/>
</dbReference>
<dbReference type="InterPro" id="IPR002081">
    <property type="entry name" value="Cryptochrome/DNA_photolyase_1"/>
</dbReference>
<comment type="caution">
    <text evidence="8">The sequence shown here is derived from an EMBL/GenBank/DDBJ whole genome shotgun (WGS) entry which is preliminary data.</text>
</comment>
<proteinExistence type="inferred from homology"/>
<dbReference type="Gene3D" id="3.40.50.620">
    <property type="entry name" value="HUPs"/>
    <property type="match status" value="1"/>
</dbReference>
<keyword evidence="9" id="KW-1185">Reference proteome</keyword>
<evidence type="ECO:0000256" key="3">
    <source>
        <dbReference type="ARBA" id="ARBA00022630"/>
    </source>
</evidence>
<organism evidence="8 9">
    <name type="scientific">Thiobacter aerophilum</name>
    <dbReference type="NCBI Taxonomy" id="3121275"/>
    <lineage>
        <taxon>Bacteria</taxon>
        <taxon>Pseudomonadati</taxon>
        <taxon>Pseudomonadota</taxon>
        <taxon>Betaproteobacteria</taxon>
        <taxon>Burkholderiales</taxon>
        <taxon>Thiobacteraceae</taxon>
        <taxon>Thiobacter</taxon>
    </lineage>
</organism>
<dbReference type="RefSeq" id="WP_347308358.1">
    <property type="nucleotide sequence ID" value="NZ_JBAJEX010000006.1"/>
</dbReference>
<dbReference type="EMBL" id="JBAJEX010000006">
    <property type="protein sequence ID" value="MEO1767245.1"/>
    <property type="molecule type" value="Genomic_DNA"/>
</dbReference>
<comment type="cofactor">
    <cofactor evidence="2">
        <name>FAD</name>
        <dbReference type="ChEBI" id="CHEBI:57692"/>
    </cofactor>
</comment>
<reference evidence="8 9" key="1">
    <citation type="submission" date="2024-02" db="EMBL/GenBank/DDBJ databases">
        <title>New thermophilic sulfur-oxidizing bacteria from a hot springs of the Uzon caldera (Kamchatka, Russia).</title>
        <authorList>
            <person name="Dukat A.M."/>
            <person name="Elcheninov A.G."/>
            <person name="Frolov E.N."/>
        </authorList>
    </citation>
    <scope>NUCLEOTIDE SEQUENCE [LARGE SCALE GENOMIC DNA]</scope>
    <source>
        <strain evidence="8 9">AK1</strain>
    </source>
</reference>
<dbReference type="Gene3D" id="1.10.579.10">
    <property type="entry name" value="DNA Cyclobutane Dipyrimidine Photolyase, subunit A, domain 3"/>
    <property type="match status" value="1"/>
</dbReference>
<dbReference type="GO" id="GO:0003904">
    <property type="term" value="F:deoxyribodipyrimidine photo-lyase activity"/>
    <property type="evidence" value="ECO:0007669"/>
    <property type="project" value="UniProtKB-EC"/>
</dbReference>
<dbReference type="Gene3D" id="1.25.40.80">
    <property type="match status" value="1"/>
</dbReference>
<keyword evidence="5 6" id="KW-0157">Chromophore</keyword>
<feature type="domain" description="Photolyase/cryptochrome alpha/beta" evidence="7">
    <location>
        <begin position="6"/>
        <end position="136"/>
    </location>
</feature>
<keyword evidence="3 6" id="KW-0285">Flavoprotein</keyword>
<dbReference type="PANTHER" id="PTHR11455:SF9">
    <property type="entry name" value="CRYPTOCHROME CIRCADIAN CLOCK 5 ISOFORM X1"/>
    <property type="match status" value="1"/>
</dbReference>
<dbReference type="InterPro" id="IPR036155">
    <property type="entry name" value="Crypto/Photolyase_N_sf"/>
</dbReference>
<dbReference type="PANTHER" id="PTHR11455">
    <property type="entry name" value="CRYPTOCHROME"/>
    <property type="match status" value="1"/>
</dbReference>
<keyword evidence="8" id="KW-0456">Lyase</keyword>
<dbReference type="InterPro" id="IPR014729">
    <property type="entry name" value="Rossmann-like_a/b/a_fold"/>
</dbReference>
<dbReference type="Pfam" id="PF03441">
    <property type="entry name" value="FAD_binding_7"/>
    <property type="match status" value="1"/>
</dbReference>
<dbReference type="Pfam" id="PF00875">
    <property type="entry name" value="DNA_photolyase"/>
    <property type="match status" value="1"/>
</dbReference>
<evidence type="ECO:0000256" key="4">
    <source>
        <dbReference type="ARBA" id="ARBA00022827"/>
    </source>
</evidence>
<gene>
    <name evidence="8" type="ORF">V6E02_08480</name>
</gene>
<accession>A0ABV0EF07</accession>
<evidence type="ECO:0000313" key="9">
    <source>
        <dbReference type="Proteomes" id="UP001482231"/>
    </source>
</evidence>
<evidence type="ECO:0000259" key="7">
    <source>
        <dbReference type="PROSITE" id="PS51645"/>
    </source>
</evidence>
<comment type="cofactor">
    <cofactor evidence="1">
        <name>(6R)-5,10-methylene-5,6,7,8-tetrahydrofolate</name>
        <dbReference type="ChEBI" id="CHEBI:15636"/>
    </cofactor>
</comment>
<dbReference type="PROSITE" id="PS00691">
    <property type="entry name" value="DNA_PHOTOLYASES_1_2"/>
    <property type="match status" value="1"/>
</dbReference>
<dbReference type="InterPro" id="IPR018394">
    <property type="entry name" value="DNA_photolyase_1_CS_C"/>
</dbReference>
<name>A0ABV0EF07_9BURK</name>
<sequence length="476" mass="54351">MTLRYDRVLVWFRRDLRDHDHAALSRALHEARAVYCAFVFDTDILDALPDRSDRRVEFIWHSVRELDAALAALGGGLRVEVGRARAVIPRLARELGCDAVYANRDYEPEAVARDECVAHRLREASIAFHLFTDQLIFAPEEVVSAAGQPYRVFTPYKNAWLKGLDEARLAPHPVAERTHRLAPPGKRTLPTLEALGFSSTDLLQRGVAPGMGGAKRTWAAFQERLSDYHLLRDRPDLDATSHLSVHLRHGTISVRALVRHAYHTQGDGARIWLGELIWREFFQMILHFHPRVVDHAFRPEFDDLRWPGGDDVFAAWCVGRTGYPIVDAGMRQLTATGFMHNRVRMIVASFLTKDLLVDWRRGERHFARWLLDYELASNNGNWQWAASTGCDAQPYFRIFNPVAQSEKYDPDGSYIRRWVPELARVPDAAIHAPWQMRPIEQEACGFRIGRDYPAPIVDHAAARARALAWFSSARVQ</sequence>
<evidence type="ECO:0000256" key="2">
    <source>
        <dbReference type="ARBA" id="ARBA00001974"/>
    </source>
</evidence>
<evidence type="ECO:0000256" key="1">
    <source>
        <dbReference type="ARBA" id="ARBA00001932"/>
    </source>
</evidence>
<comment type="similarity">
    <text evidence="6">Belongs to the DNA photolyase family.</text>
</comment>
<dbReference type="Proteomes" id="UP001482231">
    <property type="component" value="Unassembled WGS sequence"/>
</dbReference>
<dbReference type="InterPro" id="IPR005101">
    <property type="entry name" value="Cryptochr/Photolyase_FAD-bd"/>
</dbReference>
<evidence type="ECO:0000256" key="6">
    <source>
        <dbReference type="RuleBase" id="RU004182"/>
    </source>
</evidence>
<dbReference type="PROSITE" id="PS51645">
    <property type="entry name" value="PHR_CRY_ALPHA_BETA"/>
    <property type="match status" value="1"/>
</dbReference>
<dbReference type="InterPro" id="IPR006050">
    <property type="entry name" value="DNA_photolyase_N"/>
</dbReference>
<dbReference type="InterPro" id="IPR036134">
    <property type="entry name" value="Crypto/Photolyase_FAD-like_sf"/>
</dbReference>
<keyword evidence="4 6" id="KW-0274">FAD</keyword>
<dbReference type="SUPFAM" id="SSF48173">
    <property type="entry name" value="Cryptochrome/photolyase FAD-binding domain"/>
    <property type="match status" value="1"/>
</dbReference>
<protein>
    <submittedName>
        <fullName evidence="8">Deoxyribodipyrimidine photo-lyase</fullName>
        <ecNumber evidence="8">4.1.99.3</ecNumber>
    </submittedName>
</protein>
<dbReference type="PROSITE" id="PS00394">
    <property type="entry name" value="DNA_PHOTOLYASES_1_1"/>
    <property type="match status" value="1"/>
</dbReference>
<evidence type="ECO:0000256" key="5">
    <source>
        <dbReference type="ARBA" id="ARBA00022991"/>
    </source>
</evidence>
<dbReference type="PRINTS" id="PR00147">
    <property type="entry name" value="DNAPHOTLYASE"/>
</dbReference>
<evidence type="ECO:0000313" key="8">
    <source>
        <dbReference type="EMBL" id="MEO1767245.1"/>
    </source>
</evidence>
<dbReference type="EC" id="4.1.99.3" evidence="8"/>